<evidence type="ECO:0000313" key="3">
    <source>
        <dbReference type="RefSeq" id="XP_037894812.1"/>
    </source>
</evidence>
<evidence type="ECO:0000313" key="2">
    <source>
        <dbReference type="Proteomes" id="UP000092443"/>
    </source>
</evidence>
<feature type="compositionally biased region" description="Acidic residues" evidence="1">
    <location>
        <begin position="7"/>
        <end position="22"/>
    </location>
</feature>
<accession>A0A9C6DWW2</accession>
<proteinExistence type="predicted"/>
<sequence length="96" mass="11212">MAAAIADNDESTTFAEEDEELSEDDYKLKDNVYKLLDMLVDNVTLKKFGWPETKEEKVLCKVNKNCGHDLSKDPYNYQEWDYGTRICQVIVYRGYT</sequence>
<protein>
    <submittedName>
        <fullName evidence="3">Protein suppressor of hairy wing-like isoform X1</fullName>
    </submittedName>
</protein>
<organism evidence="2 3">
    <name type="scientific">Glossina fuscipes</name>
    <dbReference type="NCBI Taxonomy" id="7396"/>
    <lineage>
        <taxon>Eukaryota</taxon>
        <taxon>Metazoa</taxon>
        <taxon>Ecdysozoa</taxon>
        <taxon>Arthropoda</taxon>
        <taxon>Hexapoda</taxon>
        <taxon>Insecta</taxon>
        <taxon>Pterygota</taxon>
        <taxon>Neoptera</taxon>
        <taxon>Endopterygota</taxon>
        <taxon>Diptera</taxon>
        <taxon>Brachycera</taxon>
        <taxon>Muscomorpha</taxon>
        <taxon>Hippoboscoidea</taxon>
        <taxon>Glossinidae</taxon>
        <taxon>Glossina</taxon>
    </lineage>
</organism>
<dbReference type="RefSeq" id="XP_037894812.1">
    <property type="nucleotide sequence ID" value="XM_038038884.1"/>
</dbReference>
<dbReference type="KEGG" id="gfs:119640698"/>
<name>A0A9C6DWW2_9MUSC</name>
<reference evidence="3" key="1">
    <citation type="submission" date="2025-08" db="UniProtKB">
        <authorList>
            <consortium name="RefSeq"/>
        </authorList>
    </citation>
    <scope>IDENTIFICATION</scope>
    <source>
        <tissue evidence="3">Whole body pupa</tissue>
    </source>
</reference>
<keyword evidence="2" id="KW-1185">Reference proteome</keyword>
<dbReference type="GeneID" id="119640698"/>
<dbReference type="AlphaFoldDB" id="A0A9C6DWW2"/>
<gene>
    <name evidence="3" type="primary">LOC119640698</name>
</gene>
<feature type="region of interest" description="Disordered" evidence="1">
    <location>
        <begin position="1"/>
        <end position="22"/>
    </location>
</feature>
<evidence type="ECO:0000256" key="1">
    <source>
        <dbReference type="SAM" id="MobiDB-lite"/>
    </source>
</evidence>
<dbReference type="Proteomes" id="UP000092443">
    <property type="component" value="Unplaced"/>
</dbReference>